<reference evidence="1 2" key="1">
    <citation type="journal article" date="2021" name="ISME Commun">
        <title>Automated analysis of genomic sequences facilitates high-throughput and comprehensive description of bacteria.</title>
        <authorList>
            <person name="Hitch T.C.A."/>
        </authorList>
    </citation>
    <scope>NUCLEOTIDE SEQUENCE [LARGE SCALE GENOMIC DNA]</scope>
    <source>
        <strain evidence="1 2">Sanger_29</strain>
    </source>
</reference>
<comment type="caution">
    <text evidence="1">The sequence shown here is derived from an EMBL/GenBank/DDBJ whole genome shotgun (WGS) entry which is preliminary data.</text>
</comment>
<keyword evidence="2" id="KW-1185">Reference proteome</keyword>
<gene>
    <name evidence="1" type="ORF">OCV47_09150</name>
</gene>
<evidence type="ECO:0000313" key="1">
    <source>
        <dbReference type="EMBL" id="MCU6725513.1"/>
    </source>
</evidence>
<protein>
    <submittedName>
        <fullName evidence="1">Uncharacterized protein</fullName>
    </submittedName>
</protein>
<name>A0ABT2SM20_9FIRM</name>
<dbReference type="EMBL" id="JAOQKE010000010">
    <property type="protein sequence ID" value="MCU6725513.1"/>
    <property type="molecule type" value="Genomic_DNA"/>
</dbReference>
<sequence>MENLKLINETDLKYFRELEKQGKAVILEIDPEVLLNTEIRPKEKPSWDGLEKWLTEIGKSLP</sequence>
<dbReference type="Proteomes" id="UP001652338">
    <property type="component" value="Unassembled WGS sequence"/>
</dbReference>
<organism evidence="1 2">
    <name type="scientific">Muricoprocola aceti</name>
    <dbReference type="NCBI Taxonomy" id="2981772"/>
    <lineage>
        <taxon>Bacteria</taxon>
        <taxon>Bacillati</taxon>
        <taxon>Bacillota</taxon>
        <taxon>Clostridia</taxon>
        <taxon>Lachnospirales</taxon>
        <taxon>Lachnospiraceae</taxon>
        <taxon>Muricoprocola</taxon>
    </lineage>
</organism>
<accession>A0ABT2SM20</accession>
<proteinExistence type="predicted"/>
<evidence type="ECO:0000313" key="2">
    <source>
        <dbReference type="Proteomes" id="UP001652338"/>
    </source>
</evidence>
<dbReference type="RefSeq" id="WP_262654776.1">
    <property type="nucleotide sequence ID" value="NZ_JAOQKE010000010.1"/>
</dbReference>